<comment type="subcellular location">
    <subcellularLocation>
        <location evidence="1">Secreted</location>
    </subcellularLocation>
</comment>
<sequence>MHRQHGLTENRGINEAAMTNAGPVRSHRFGNRFAELDVYDRSPAFLRRLGSAGGPLFGGSDPDDDAELPAGIAFFGQFVDHDVTFDPTSAIDRRNDPAALRNFRTPALDLDSVYGTGPEVSPELYDGRDPDGAKLLTGTDGDPVPGDEDAPRVARYGATDLQRNEQGVAILPDPRNDENVVISQLQLAFVKFHNRVVDYVRSGPGHGLVRAGEDYFDAAERLTRWHYQWLVTELFLPAICDGSVLDDIEATGRQYFLLGDRIAIPVEFAGAAYRYGHSQIRDTYTVNSETTDVEFFPGPSVETLVDLFADADPDNPPDVSAMADAESGAEMGGQSLAGGGPVPNELLVDWGHFFDCGDGTTPQPARKIDPQLPPALFLLPFVPEGEEQSLAARNLLRGVALGLPGGQAVAEAMDITPLSNAELPLTDDRSFQSYLRSQCRGADEDAPLWLYVLAEAEAQQDGHSLGAVGSRIVAEVLLGMIDADPDAYRNVDPGWRPALPRPVSSPELDDPHTSTAPYGFGDFLQFATGPVPDGLEIAAVDADGSGGAPAPDTVDEATGGEAVVLEHTGAGPLSLAHHAIDFEDDQTNEFGDITLSPGESLVVYTGSDDLESEDYRVLTLGYSQPVIDNTGESVTVTTPTNEVSAFARFEP</sequence>
<evidence type="ECO:0000313" key="6">
    <source>
        <dbReference type="Proteomes" id="UP000783863"/>
    </source>
</evidence>
<dbReference type="PROSITE" id="PS50292">
    <property type="entry name" value="PEROXIDASE_3"/>
    <property type="match status" value="1"/>
</dbReference>
<proteinExistence type="predicted"/>
<name>A0A8J8C843_9EURY</name>
<dbReference type="GO" id="GO:0020037">
    <property type="term" value="F:heme binding"/>
    <property type="evidence" value="ECO:0007669"/>
    <property type="project" value="InterPro"/>
</dbReference>
<dbReference type="AlphaFoldDB" id="A0A8J8C843"/>
<gene>
    <name evidence="5" type="ORF">EGD98_03625</name>
</gene>
<evidence type="ECO:0000313" key="5">
    <source>
        <dbReference type="EMBL" id="MBX0302759.1"/>
    </source>
</evidence>
<protein>
    <recommendedName>
        <fullName evidence="7">Peroxidase</fullName>
    </recommendedName>
</protein>
<dbReference type="InterPro" id="IPR037120">
    <property type="entry name" value="Haem_peroxidase_sf_animal"/>
</dbReference>
<dbReference type="SUPFAM" id="SSF48113">
    <property type="entry name" value="Heme-dependent peroxidases"/>
    <property type="match status" value="1"/>
</dbReference>
<dbReference type="GO" id="GO:0006979">
    <property type="term" value="P:response to oxidative stress"/>
    <property type="evidence" value="ECO:0007669"/>
    <property type="project" value="InterPro"/>
</dbReference>
<comment type="caution">
    <text evidence="5">The sequence shown here is derived from an EMBL/GenBank/DDBJ whole genome shotgun (WGS) entry which is preliminary data.</text>
</comment>
<dbReference type="GO" id="GO:0004601">
    <property type="term" value="F:peroxidase activity"/>
    <property type="evidence" value="ECO:0007669"/>
    <property type="project" value="InterPro"/>
</dbReference>
<keyword evidence="2" id="KW-0964">Secreted</keyword>
<dbReference type="PANTHER" id="PTHR11475">
    <property type="entry name" value="OXIDASE/PEROXIDASE"/>
    <property type="match status" value="1"/>
</dbReference>
<dbReference type="EMBL" id="RKLQ01000001">
    <property type="protein sequence ID" value="MBX0302759.1"/>
    <property type="molecule type" value="Genomic_DNA"/>
</dbReference>
<dbReference type="Proteomes" id="UP000783863">
    <property type="component" value="Unassembled WGS sequence"/>
</dbReference>
<accession>A0A8J8C843</accession>
<evidence type="ECO:0000256" key="3">
    <source>
        <dbReference type="ARBA" id="ARBA00023180"/>
    </source>
</evidence>
<organism evidence="5 6">
    <name type="scientific">Haloarcula salinisoli</name>
    <dbReference type="NCBI Taxonomy" id="2487746"/>
    <lineage>
        <taxon>Archaea</taxon>
        <taxon>Methanobacteriati</taxon>
        <taxon>Methanobacteriota</taxon>
        <taxon>Stenosarchaea group</taxon>
        <taxon>Halobacteria</taxon>
        <taxon>Halobacteriales</taxon>
        <taxon>Haloarculaceae</taxon>
        <taxon>Haloarcula</taxon>
    </lineage>
</organism>
<evidence type="ECO:0008006" key="7">
    <source>
        <dbReference type="Google" id="ProtNLM"/>
    </source>
</evidence>
<dbReference type="PANTHER" id="PTHR11475:SF4">
    <property type="entry name" value="CHORION PEROXIDASE"/>
    <property type="match status" value="1"/>
</dbReference>
<dbReference type="GO" id="GO:0005576">
    <property type="term" value="C:extracellular region"/>
    <property type="evidence" value="ECO:0007669"/>
    <property type="project" value="UniProtKB-SubCell"/>
</dbReference>
<dbReference type="InterPro" id="IPR010255">
    <property type="entry name" value="Haem_peroxidase_sf"/>
</dbReference>
<feature type="region of interest" description="Disordered" evidence="4">
    <location>
        <begin position="114"/>
        <end position="150"/>
    </location>
</feature>
<keyword evidence="6" id="KW-1185">Reference proteome</keyword>
<keyword evidence="3" id="KW-0325">Glycoprotein</keyword>
<reference evidence="5" key="1">
    <citation type="submission" date="2021-06" db="EMBL/GenBank/DDBJ databases">
        <title>Halomicroarcula sp. F24A a new haloarchaeum isolated from saline soil.</title>
        <authorList>
            <person name="Duran-Viseras A."/>
            <person name="Sanchez-Porro C."/>
            <person name="Ventosa A."/>
        </authorList>
    </citation>
    <scope>NUCLEOTIDE SEQUENCE</scope>
    <source>
        <strain evidence="5">F24A</strain>
    </source>
</reference>
<evidence type="ECO:0000256" key="4">
    <source>
        <dbReference type="SAM" id="MobiDB-lite"/>
    </source>
</evidence>
<dbReference type="InterPro" id="IPR019791">
    <property type="entry name" value="Haem_peroxidase_animal"/>
</dbReference>
<dbReference type="Gene3D" id="1.10.640.10">
    <property type="entry name" value="Haem peroxidase domain superfamily, animal type"/>
    <property type="match status" value="1"/>
</dbReference>
<dbReference type="Pfam" id="PF03098">
    <property type="entry name" value="An_peroxidase"/>
    <property type="match status" value="1"/>
</dbReference>
<dbReference type="CDD" id="cd09819">
    <property type="entry name" value="An_peroxidase_bacterial_1"/>
    <property type="match status" value="1"/>
</dbReference>
<evidence type="ECO:0000256" key="1">
    <source>
        <dbReference type="ARBA" id="ARBA00004613"/>
    </source>
</evidence>
<evidence type="ECO:0000256" key="2">
    <source>
        <dbReference type="ARBA" id="ARBA00022525"/>
    </source>
</evidence>
<dbReference type="RefSeq" id="WP_220586991.1">
    <property type="nucleotide sequence ID" value="NZ_RKLQ01000001.1"/>
</dbReference>